<dbReference type="PRINTS" id="PR00123">
    <property type="entry name" value="ATPASEA"/>
</dbReference>
<dbReference type="KEGG" id="smf:Smon_1031"/>
<keyword evidence="11" id="KW-0997">Cell inner membrane</keyword>
<dbReference type="PROSITE" id="PS00449">
    <property type="entry name" value="ATPASE_A"/>
    <property type="match status" value="1"/>
</dbReference>
<keyword evidence="3 11" id="KW-0813">Transport</keyword>
<gene>
    <name evidence="11" type="primary">atpB</name>
    <name evidence="13" type="ordered locus">Smon_1031</name>
</gene>
<feature type="transmembrane region" description="Helical" evidence="11">
    <location>
        <begin position="227"/>
        <end position="245"/>
    </location>
</feature>
<dbReference type="SUPFAM" id="SSF81336">
    <property type="entry name" value="F1F0 ATP synthase subunit A"/>
    <property type="match status" value="1"/>
</dbReference>
<evidence type="ECO:0000256" key="6">
    <source>
        <dbReference type="ARBA" id="ARBA00022781"/>
    </source>
</evidence>
<keyword evidence="10 11" id="KW-0066">ATP synthesis</keyword>
<dbReference type="Pfam" id="PF00119">
    <property type="entry name" value="ATP-synt_A"/>
    <property type="match status" value="1"/>
</dbReference>
<comment type="subunit">
    <text evidence="11">F-type ATPases have 2 components, CF(1) - the catalytic core - and CF(0) - the membrane proton channel. CF(1) has five subunits: alpha(3), beta(3), gamma(1), delta(1), epsilon(1). CF(0) has three main subunits: a(1), b(2) and c(9-12). The alpha and beta chains form an alternating ring which encloses part of the gamma chain. CF(1) is attached to CF(0) by a central stalk formed by the gamma and epsilon chains, while a peripheral stalk is formed by the delta and b chains.</text>
</comment>
<evidence type="ECO:0000256" key="12">
    <source>
        <dbReference type="RuleBase" id="RU000483"/>
    </source>
</evidence>
<evidence type="ECO:0000256" key="10">
    <source>
        <dbReference type="ARBA" id="ARBA00023310"/>
    </source>
</evidence>
<evidence type="ECO:0000256" key="2">
    <source>
        <dbReference type="ARBA" id="ARBA00006810"/>
    </source>
</evidence>
<keyword evidence="8 11" id="KW-0406">Ion transport</keyword>
<comment type="subcellular location">
    <subcellularLocation>
        <location evidence="11">Cell inner membrane</location>
        <topology evidence="11">Multi-pass membrane protein</topology>
    </subcellularLocation>
    <subcellularLocation>
        <location evidence="12">Cell membrane</location>
        <topology evidence="12">Multi-pass membrane protein</topology>
    </subcellularLocation>
    <subcellularLocation>
        <location evidence="1">Membrane</location>
        <topology evidence="1">Multi-pass membrane protein</topology>
    </subcellularLocation>
</comment>
<dbReference type="OrthoDB" id="9789241at2"/>
<dbReference type="GO" id="GO:0005886">
    <property type="term" value="C:plasma membrane"/>
    <property type="evidence" value="ECO:0007669"/>
    <property type="project" value="UniProtKB-SubCell"/>
</dbReference>
<evidence type="ECO:0000256" key="5">
    <source>
        <dbReference type="ARBA" id="ARBA00022692"/>
    </source>
</evidence>
<dbReference type="CDD" id="cd00310">
    <property type="entry name" value="ATP-synt_Fo_a_6"/>
    <property type="match status" value="1"/>
</dbReference>
<dbReference type="NCBIfam" id="TIGR01131">
    <property type="entry name" value="ATP_synt_6_or_A"/>
    <property type="match status" value="1"/>
</dbReference>
<dbReference type="AlphaFoldDB" id="D1AUT6"/>
<name>D1AUT6_STRM9</name>
<comment type="function">
    <text evidence="11 12">Key component of the proton channel; it plays a direct role in the translocation of protons across the membrane.</text>
</comment>
<protein>
    <recommendedName>
        <fullName evidence="11 12">ATP synthase subunit a</fullName>
    </recommendedName>
    <alternativeName>
        <fullName evidence="11">ATP synthase F0 sector subunit a</fullName>
    </alternativeName>
    <alternativeName>
        <fullName evidence="11">F-ATPase subunit 6</fullName>
    </alternativeName>
</protein>
<feature type="transmembrane region" description="Helical" evidence="11">
    <location>
        <begin position="122"/>
        <end position="149"/>
    </location>
</feature>
<evidence type="ECO:0000256" key="3">
    <source>
        <dbReference type="ARBA" id="ARBA00022448"/>
    </source>
</evidence>
<dbReference type="InterPro" id="IPR045082">
    <property type="entry name" value="ATP_syn_F0_a_bact/chloroplast"/>
</dbReference>
<comment type="similarity">
    <text evidence="2 11 12">Belongs to the ATPase A chain family.</text>
</comment>
<dbReference type="Gene3D" id="1.20.120.220">
    <property type="entry name" value="ATP synthase, F0 complex, subunit A"/>
    <property type="match status" value="1"/>
</dbReference>
<dbReference type="Proteomes" id="UP000002072">
    <property type="component" value="Chromosome"/>
</dbReference>
<dbReference type="PANTHER" id="PTHR42823:SF3">
    <property type="entry name" value="ATP SYNTHASE SUBUNIT A, CHLOROPLASTIC"/>
    <property type="match status" value="1"/>
</dbReference>
<evidence type="ECO:0000313" key="13">
    <source>
        <dbReference type="EMBL" id="ACZ01496.1"/>
    </source>
</evidence>
<feature type="transmembrane region" description="Helical" evidence="11">
    <location>
        <begin position="274"/>
        <end position="296"/>
    </location>
</feature>
<dbReference type="HAMAP" id="MF_01393">
    <property type="entry name" value="ATP_synth_a_bact"/>
    <property type="match status" value="1"/>
</dbReference>
<dbReference type="PANTHER" id="PTHR42823">
    <property type="entry name" value="ATP SYNTHASE SUBUNIT A, CHLOROPLASTIC"/>
    <property type="match status" value="1"/>
</dbReference>
<dbReference type="eggNOG" id="COG0356">
    <property type="taxonomic scope" value="Bacteria"/>
</dbReference>
<dbReference type="GO" id="GO:0045259">
    <property type="term" value="C:proton-transporting ATP synthase complex"/>
    <property type="evidence" value="ECO:0007669"/>
    <property type="project" value="UniProtKB-KW"/>
</dbReference>
<evidence type="ECO:0000313" key="14">
    <source>
        <dbReference type="Proteomes" id="UP000002072"/>
    </source>
</evidence>
<evidence type="ECO:0000256" key="4">
    <source>
        <dbReference type="ARBA" id="ARBA00022547"/>
    </source>
</evidence>
<keyword evidence="11" id="KW-1003">Cell membrane</keyword>
<dbReference type="EMBL" id="CP001779">
    <property type="protein sequence ID" value="ACZ01496.1"/>
    <property type="molecule type" value="Genomic_DNA"/>
</dbReference>
<feature type="transmembrane region" description="Helical" evidence="11">
    <location>
        <begin position="59"/>
        <end position="82"/>
    </location>
</feature>
<dbReference type="InterPro" id="IPR000568">
    <property type="entry name" value="ATP_synth_F0_asu"/>
</dbReference>
<dbReference type="GeneID" id="29672920"/>
<dbReference type="InterPro" id="IPR023011">
    <property type="entry name" value="ATP_synth_F0_asu_AS"/>
</dbReference>
<dbReference type="RefSeq" id="WP_012859044.1">
    <property type="nucleotide sequence ID" value="NC_013515.1"/>
</dbReference>
<evidence type="ECO:0000256" key="8">
    <source>
        <dbReference type="ARBA" id="ARBA00023065"/>
    </source>
</evidence>
<evidence type="ECO:0000256" key="9">
    <source>
        <dbReference type="ARBA" id="ARBA00023136"/>
    </source>
</evidence>
<keyword evidence="9 11" id="KW-0472">Membrane</keyword>
<reference evidence="13 14" key="1">
    <citation type="journal article" date="2009" name="Stand. Genomic Sci.">
        <title>Complete genome sequence of Streptobacillus moniliformis type strain (9901T).</title>
        <authorList>
            <person name="Nolan M."/>
            <person name="Gronow S."/>
            <person name="Lapidus A."/>
            <person name="Ivanova N."/>
            <person name="Copeland A."/>
            <person name="Lucas S."/>
            <person name="Del Rio T.G."/>
            <person name="Chen F."/>
            <person name="Tice H."/>
            <person name="Pitluck S."/>
            <person name="Cheng J.F."/>
            <person name="Sims D."/>
            <person name="Meincke L."/>
            <person name="Bruce D."/>
            <person name="Goodwin L."/>
            <person name="Brettin T."/>
            <person name="Han C."/>
            <person name="Detter J.C."/>
            <person name="Ovchinikova G."/>
            <person name="Pati A."/>
            <person name="Mavromatis K."/>
            <person name="Mikhailova N."/>
            <person name="Chen A."/>
            <person name="Palaniappan K."/>
            <person name="Land M."/>
            <person name="Hauser L."/>
            <person name="Chang Y.J."/>
            <person name="Jeffries C.D."/>
            <person name="Rohde M."/>
            <person name="Sproer C."/>
            <person name="Goker M."/>
            <person name="Bristow J."/>
            <person name="Eisen J.A."/>
            <person name="Markowitz V."/>
            <person name="Hugenholtz P."/>
            <person name="Kyrpides N.C."/>
            <person name="Klenk H.P."/>
            <person name="Chain P."/>
        </authorList>
    </citation>
    <scope>NUCLEOTIDE SEQUENCE [LARGE SCALE GENOMIC DNA]</scope>
    <source>
        <strain evidence="14">ATCC 14647 / DSM 12112 / NCTC 10651 / 9901</strain>
    </source>
</reference>
<dbReference type="GO" id="GO:0046933">
    <property type="term" value="F:proton-transporting ATP synthase activity, rotational mechanism"/>
    <property type="evidence" value="ECO:0007669"/>
    <property type="project" value="UniProtKB-UniRule"/>
</dbReference>
<sequence length="307" mass="34907">MHLSKKKNLLKWIGLMVLMLVGVNLFLSIISTVFPITFQKPHDIIEPPEIFFSIPVGRYILNINQTIMNTWVVMIIIIFILIKGTRNISVENPGFFQLVLEEYYNFINNSFLEGLGKYKEKFAGFFSALFSMIAFLNVSMFLFPFAIIWKKNEHGLIFVKPFFRTATADMNTTVGLALVVFVIFLGAAIYRMGVLGFIKELSQPFVFMLPINIIGEFAKPINIAMRLFGNMFAGLVIMSLVYGLAVKDVFPSLTNNILKGSFSFAVGWPNILQIYLDFFIGILQAFVFTVLSSVYIKQMLIGEDEEE</sequence>
<keyword evidence="14" id="KW-1185">Reference proteome</keyword>
<keyword evidence="7 11" id="KW-1133">Transmembrane helix</keyword>
<feature type="transmembrane region" description="Helical" evidence="11">
    <location>
        <begin position="170"/>
        <end position="190"/>
    </location>
</feature>
<dbReference type="GO" id="GO:0042777">
    <property type="term" value="P:proton motive force-driven plasma membrane ATP synthesis"/>
    <property type="evidence" value="ECO:0007669"/>
    <property type="project" value="TreeGrafter"/>
</dbReference>
<evidence type="ECO:0000256" key="11">
    <source>
        <dbReference type="HAMAP-Rule" id="MF_01393"/>
    </source>
</evidence>
<accession>D1AUT6</accession>
<dbReference type="STRING" id="519441.Smon_1031"/>
<keyword evidence="5 11" id="KW-0812">Transmembrane</keyword>
<organism evidence="13 14">
    <name type="scientific">Streptobacillus moniliformis (strain ATCC 14647 / DSM 12112 / NCTC 10651 / 9901)</name>
    <dbReference type="NCBI Taxonomy" id="519441"/>
    <lineage>
        <taxon>Bacteria</taxon>
        <taxon>Fusobacteriati</taxon>
        <taxon>Fusobacteriota</taxon>
        <taxon>Fusobacteriia</taxon>
        <taxon>Fusobacteriales</taxon>
        <taxon>Leptotrichiaceae</taxon>
        <taxon>Streptobacillus</taxon>
    </lineage>
</organism>
<evidence type="ECO:0000256" key="7">
    <source>
        <dbReference type="ARBA" id="ARBA00022989"/>
    </source>
</evidence>
<dbReference type="HOGENOM" id="CLU_041018_2_0_0"/>
<keyword evidence="6 11" id="KW-0375">Hydrogen ion transport</keyword>
<evidence type="ECO:0000256" key="1">
    <source>
        <dbReference type="ARBA" id="ARBA00004141"/>
    </source>
</evidence>
<feature type="transmembrane region" description="Helical" evidence="11">
    <location>
        <begin position="12"/>
        <end position="38"/>
    </location>
</feature>
<keyword evidence="4 11" id="KW-0138">CF(0)</keyword>
<proteinExistence type="inferred from homology"/>
<dbReference type="InterPro" id="IPR035908">
    <property type="entry name" value="F0_ATP_A_sf"/>
</dbReference>